<sequence length="25" mass="2890">MTEFSDLLTLKVTEATALIKLELYF</sequence>
<evidence type="ECO:0000313" key="2">
    <source>
        <dbReference type="Proteomes" id="UP000183567"/>
    </source>
</evidence>
<dbReference type="EMBL" id="LVVM01006436">
    <property type="protein sequence ID" value="OJA08079.1"/>
    <property type="molecule type" value="Genomic_DNA"/>
</dbReference>
<keyword evidence="2" id="KW-1185">Reference proteome</keyword>
<protein>
    <submittedName>
        <fullName evidence="1">Uncharacterized protein</fullName>
    </submittedName>
</protein>
<dbReference type="AlphaFoldDB" id="A0A1J8PHK6"/>
<reference evidence="1 2" key="1">
    <citation type="submission" date="2016-03" db="EMBL/GenBank/DDBJ databases">
        <title>Comparative genomics of the ectomycorrhizal sister species Rhizopogon vinicolor and Rhizopogon vesiculosus (Basidiomycota: Boletales) reveals a divergence of the mating type B locus.</title>
        <authorList>
            <person name="Mujic A.B."/>
            <person name="Kuo A."/>
            <person name="Tritt A."/>
            <person name="Lipzen A."/>
            <person name="Chen C."/>
            <person name="Johnson J."/>
            <person name="Sharma A."/>
            <person name="Barry K."/>
            <person name="Grigoriev I.V."/>
            <person name="Spatafora J.W."/>
        </authorList>
    </citation>
    <scope>NUCLEOTIDE SEQUENCE [LARGE SCALE GENOMIC DNA]</scope>
    <source>
        <strain evidence="1 2">AM-OR11-056</strain>
    </source>
</reference>
<organism evidence="1 2">
    <name type="scientific">Rhizopogon vesiculosus</name>
    <dbReference type="NCBI Taxonomy" id="180088"/>
    <lineage>
        <taxon>Eukaryota</taxon>
        <taxon>Fungi</taxon>
        <taxon>Dikarya</taxon>
        <taxon>Basidiomycota</taxon>
        <taxon>Agaricomycotina</taxon>
        <taxon>Agaricomycetes</taxon>
        <taxon>Agaricomycetidae</taxon>
        <taxon>Boletales</taxon>
        <taxon>Suillineae</taxon>
        <taxon>Rhizopogonaceae</taxon>
        <taxon>Rhizopogon</taxon>
    </lineage>
</organism>
<comment type="caution">
    <text evidence="1">The sequence shown here is derived from an EMBL/GenBank/DDBJ whole genome shotgun (WGS) entry which is preliminary data.</text>
</comment>
<gene>
    <name evidence="1" type="ORF">AZE42_02237</name>
</gene>
<evidence type="ECO:0000313" key="1">
    <source>
        <dbReference type="EMBL" id="OJA08079.1"/>
    </source>
</evidence>
<proteinExistence type="predicted"/>
<accession>A0A1J8PHK6</accession>
<name>A0A1J8PHK6_9AGAM</name>
<dbReference type="Proteomes" id="UP000183567">
    <property type="component" value="Unassembled WGS sequence"/>
</dbReference>